<evidence type="ECO:0000313" key="2">
    <source>
        <dbReference type="EMBL" id="KNE87248.1"/>
    </source>
</evidence>
<feature type="region of interest" description="Disordered" evidence="1">
    <location>
        <begin position="31"/>
        <end position="70"/>
    </location>
</feature>
<organism evidence="2 3">
    <name type="scientific">Puccinia striiformis f. sp. tritici PST-78</name>
    <dbReference type="NCBI Taxonomy" id="1165861"/>
    <lineage>
        <taxon>Eukaryota</taxon>
        <taxon>Fungi</taxon>
        <taxon>Dikarya</taxon>
        <taxon>Basidiomycota</taxon>
        <taxon>Pucciniomycotina</taxon>
        <taxon>Pucciniomycetes</taxon>
        <taxon>Pucciniales</taxon>
        <taxon>Pucciniaceae</taxon>
        <taxon>Puccinia</taxon>
    </lineage>
</organism>
<evidence type="ECO:0000313" key="3">
    <source>
        <dbReference type="Proteomes" id="UP000054564"/>
    </source>
</evidence>
<dbReference type="EMBL" id="AJIL01006129">
    <property type="protein sequence ID" value="KNE87248.1"/>
    <property type="molecule type" value="Genomic_DNA"/>
</dbReference>
<reference evidence="3" key="1">
    <citation type="submission" date="2014-03" db="EMBL/GenBank/DDBJ databases">
        <title>The Genome Sequence of Puccinia striiformis f. sp. tritici PST-78.</title>
        <authorList>
            <consortium name="The Broad Institute Genome Sequencing Platform"/>
            <person name="Cuomo C."/>
            <person name="Hulbert S."/>
            <person name="Chen X."/>
            <person name="Walker B."/>
            <person name="Young S.K."/>
            <person name="Zeng Q."/>
            <person name="Gargeya S."/>
            <person name="Fitzgerald M."/>
            <person name="Haas B."/>
            <person name="Abouelleil A."/>
            <person name="Alvarado L."/>
            <person name="Arachchi H.M."/>
            <person name="Berlin A.M."/>
            <person name="Chapman S.B."/>
            <person name="Goldberg J."/>
            <person name="Griggs A."/>
            <person name="Gujja S."/>
            <person name="Hansen M."/>
            <person name="Howarth C."/>
            <person name="Imamovic A."/>
            <person name="Larimer J."/>
            <person name="McCowan C."/>
            <person name="Montmayeur A."/>
            <person name="Murphy C."/>
            <person name="Neiman D."/>
            <person name="Pearson M."/>
            <person name="Priest M."/>
            <person name="Roberts A."/>
            <person name="Saif S."/>
            <person name="Shea T."/>
            <person name="Sisk P."/>
            <person name="Sykes S."/>
            <person name="Wortman J."/>
            <person name="Nusbaum C."/>
            <person name="Birren B."/>
        </authorList>
    </citation>
    <scope>NUCLEOTIDE SEQUENCE [LARGE SCALE GENOMIC DNA]</scope>
    <source>
        <strain evidence="3">race PST-78</strain>
    </source>
</reference>
<dbReference type="Proteomes" id="UP000054564">
    <property type="component" value="Unassembled WGS sequence"/>
</dbReference>
<dbReference type="OrthoDB" id="10514395at2759"/>
<feature type="non-terminal residue" evidence="2">
    <location>
        <position position="70"/>
    </location>
</feature>
<comment type="caution">
    <text evidence="2">The sequence shown here is derived from an EMBL/GenBank/DDBJ whole genome shotgun (WGS) entry which is preliminary data.</text>
</comment>
<protein>
    <submittedName>
        <fullName evidence="2">Uncharacterized protein</fullName>
    </submittedName>
</protein>
<sequence length="70" mass="7325">MGLCRFCRKQCGSTVGNCSGQIDRSFLHIPSSFVAPPKPADWKPPAPRGTTSSTAGKPTQPPAGRPSGRS</sequence>
<proteinExistence type="predicted"/>
<accession>A0A0L0UJN4</accession>
<keyword evidence="3" id="KW-1185">Reference proteome</keyword>
<evidence type="ECO:0000256" key="1">
    <source>
        <dbReference type="SAM" id="MobiDB-lite"/>
    </source>
</evidence>
<dbReference type="AlphaFoldDB" id="A0A0L0UJN4"/>
<gene>
    <name evidence="2" type="ORF">PSTG_19371</name>
</gene>
<name>A0A0L0UJN4_9BASI</name>
<feature type="compositionally biased region" description="Pro residues" evidence="1">
    <location>
        <begin position="36"/>
        <end position="47"/>
    </location>
</feature>